<sequence>MYVNIRDAGETAVGKKEEKRNWNRGDIFTRIPRHLQ</sequence>
<reference evidence="2" key="2">
    <citation type="journal article" date="2005" name="Science">
        <title>The genome of the African trypanosome Trypanosoma brucei.</title>
        <authorList>
            <person name="Berriman M."/>
            <person name="Ghedin E."/>
            <person name="Hertz-Fowler C."/>
            <person name="Blandin G."/>
            <person name="Renauld H."/>
            <person name="Bartholomeu D.C."/>
            <person name="Lennard N.J."/>
            <person name="Caler E."/>
            <person name="Hamlin N.E."/>
            <person name="Haas B."/>
            <person name="Bohme U."/>
            <person name="Hannick L."/>
            <person name="Aslett M.A."/>
            <person name="Shallom J."/>
            <person name="Marcello L."/>
            <person name="Hou L."/>
            <person name="Wickstead B."/>
            <person name="Alsmark U.C."/>
            <person name="Arrowsmith C."/>
            <person name="Atkin R.J."/>
            <person name="Barron A.J."/>
            <person name="Bringaud F."/>
            <person name="Brooks K."/>
            <person name="Carrington M."/>
            <person name="Cherevach I."/>
            <person name="Chillingworth T.J."/>
            <person name="Churcher C."/>
            <person name="Clark L.N."/>
            <person name="Corton C.H."/>
            <person name="Cronin A."/>
            <person name="Davies R.M."/>
            <person name="Doggett J."/>
            <person name="Djikeng A."/>
            <person name="Feldblyum T."/>
            <person name="Field M.C."/>
            <person name="Fraser A."/>
            <person name="Goodhead I."/>
            <person name="Hance Z."/>
            <person name="Harper D."/>
            <person name="Harris B.R."/>
            <person name="Hauser H."/>
            <person name="Hostetler J."/>
            <person name="Ivens A."/>
            <person name="Jagels K."/>
            <person name="Johnson D."/>
            <person name="Johnson J."/>
            <person name="Jones K."/>
            <person name="Kerhornou A.X."/>
            <person name="Koo H."/>
            <person name="Larke N."/>
            <person name="Landfear S."/>
            <person name="Larkin C."/>
            <person name="Leech V."/>
            <person name="Line A."/>
            <person name="Lord A."/>
            <person name="Macleod A."/>
            <person name="Mooney P.J."/>
            <person name="Moule S."/>
            <person name="Martin D.M."/>
            <person name="Morgan G.W."/>
            <person name="Mungall K."/>
            <person name="Norbertczak H."/>
            <person name="Ormond D."/>
            <person name="Pai G."/>
            <person name="Peacock C.S."/>
            <person name="Peterson J."/>
            <person name="Quail M.A."/>
            <person name="Rabbinowitsch E."/>
            <person name="Rajandream M.A."/>
            <person name="Reitter C."/>
            <person name="Salzberg S.L."/>
            <person name="Sanders M."/>
            <person name="Schobel S."/>
            <person name="Sharp S."/>
            <person name="Simmonds M."/>
            <person name="Simpson A.J."/>
            <person name="Tallon L."/>
            <person name="Turner C.M."/>
            <person name="Tait A."/>
            <person name="Tivey A.R."/>
            <person name="Van Aken S."/>
            <person name="Walker D."/>
            <person name="Wanless D."/>
            <person name="Wang S."/>
            <person name="White B."/>
            <person name="White O."/>
            <person name="Whitehead S."/>
            <person name="Woodward J."/>
            <person name="Wortman J."/>
            <person name="Adams M.D."/>
            <person name="Embley T.M."/>
            <person name="Gull K."/>
            <person name="Ullu E."/>
            <person name="Barry J.D."/>
            <person name="Fairlamb A.H."/>
            <person name="Opperdoes F."/>
            <person name="Barrell B.G."/>
            <person name="Donelson J.E."/>
            <person name="Hall N."/>
            <person name="Fraser C.M."/>
            <person name="Melville S.E."/>
            <person name="El-Sayed N.M."/>
        </authorList>
    </citation>
    <scope>NUCLEOTIDE SEQUENCE [LARGE SCALE GENOMIC DNA]</scope>
    <source>
        <strain evidence="2">927/4 GUTat10.1</strain>
    </source>
</reference>
<accession>Q4GYM3</accession>
<organism evidence="1 2">
    <name type="scientific">Trypanosoma brucei brucei (strain 927/4 GUTat10.1)</name>
    <dbReference type="NCBI Taxonomy" id="185431"/>
    <lineage>
        <taxon>Eukaryota</taxon>
        <taxon>Discoba</taxon>
        <taxon>Euglenozoa</taxon>
        <taxon>Kinetoplastea</taxon>
        <taxon>Metakinetoplastina</taxon>
        <taxon>Trypanosomatida</taxon>
        <taxon>Trypanosomatidae</taxon>
        <taxon>Trypanosoma</taxon>
    </lineage>
</organism>
<dbReference type="KEGG" id="tbr:TB927.1.3500"/>
<protein>
    <submittedName>
        <fullName evidence="1">Uncharacterized protein</fullName>
    </submittedName>
</protein>
<name>Q4GYM3_TRYB2</name>
<dbReference type="Proteomes" id="UP000008524">
    <property type="component" value="Chromosome 1"/>
</dbReference>
<gene>
    <name evidence="1" type="ORF">TB927.1.3500</name>
</gene>
<dbReference type="GeneID" id="36373217"/>
<keyword evidence="2" id="KW-1185">Reference proteome</keyword>
<dbReference type="PaxDb" id="5691-CAJ16561"/>
<reference evidence="1 2" key="1">
    <citation type="journal article" date="2003" name="Nucleic Acids Res.">
        <title>The DNA sequence of chromosome I of an African trypanosome: gene content, chromosome organisation, recombination and polymorphism.</title>
        <authorList>
            <person name="Hall N."/>
            <person name="Berriman M."/>
            <person name="Lennard N.J."/>
            <person name="Harris B.R."/>
            <person name="Hertz-Fowler C."/>
            <person name="Bart-Delabesse E.N."/>
            <person name="Gerrare C.S."/>
            <person name="Atkin R.J."/>
            <person name="Barron A.J."/>
            <person name="Bowman S."/>
            <person name="Bray-Allen S.P."/>
            <person name="Bringaud F."/>
            <person name="Clark L.N."/>
            <person name="Corton C.H."/>
            <person name="Cronin A."/>
            <person name="Davies R."/>
            <person name="Doggett J."/>
            <person name="Fraser A."/>
            <person name="Gruter E."/>
            <person name="Hall S."/>
            <person name="Harper A.D."/>
            <person name="Kay M.P."/>
            <person name="Leech V."/>
            <person name="Mayes R."/>
            <person name="Price C."/>
            <person name="Quail M.A."/>
            <person name="Rabbinowitch E."/>
            <person name="Reitter C."/>
            <person name="Rutherford K."/>
            <person name="Sasse J."/>
            <person name="Sharp S."/>
            <person name="Shownkeen R."/>
            <person name="Macleod A."/>
            <person name="Taylor S."/>
            <person name="Tweedie A."/>
            <person name="Turner C.M.R."/>
            <person name="Tait A."/>
            <person name="Gull K."/>
            <person name="Barrell B."/>
            <person name="Melville S.E."/>
        </authorList>
    </citation>
    <scope>NUCLEOTIDE SEQUENCE [LARGE SCALE GENOMIC DNA]</scope>
    <source>
        <strain evidence="1 2">927/4 GUTat10.1</strain>
    </source>
</reference>
<proteinExistence type="predicted"/>
<dbReference type="RefSeq" id="XP_024498407.1">
    <property type="nucleotide sequence ID" value="XM_024642683.1"/>
</dbReference>
<dbReference type="InParanoid" id="Q4GYM3"/>
<dbReference type="AlphaFoldDB" id="Q4GYM3"/>
<evidence type="ECO:0000313" key="1">
    <source>
        <dbReference type="EMBL" id="CAJ16561.1"/>
    </source>
</evidence>
<dbReference type="EMBL" id="AL929603">
    <property type="protein sequence ID" value="CAJ16561.1"/>
    <property type="molecule type" value="Genomic_DNA"/>
</dbReference>
<evidence type="ECO:0000313" key="2">
    <source>
        <dbReference type="Proteomes" id="UP000008524"/>
    </source>
</evidence>